<feature type="domain" description="Lipoyl-binding" evidence="9">
    <location>
        <begin position="65"/>
        <end position="141"/>
    </location>
</feature>
<dbReference type="UniPathway" id="UPA00094"/>
<dbReference type="PRINTS" id="PR01071">
    <property type="entry name" value="ACOABIOTINCC"/>
</dbReference>
<dbReference type="Proteomes" id="UP000515856">
    <property type="component" value="Chromosome"/>
</dbReference>
<comment type="function">
    <text evidence="8">This protein is a component of the acetyl coenzyme A carboxylase complex; first, biotin carboxylase catalyzes the carboxylation of the carrier protein and then the transcarboxylase transfers the carboxyl group to form malonyl-CoA.</text>
</comment>
<keyword evidence="5 8" id="KW-0443">Lipid metabolism</keyword>
<dbReference type="GO" id="GO:0006633">
    <property type="term" value="P:fatty acid biosynthetic process"/>
    <property type="evidence" value="ECO:0007669"/>
    <property type="project" value="UniProtKB-UniPathway"/>
</dbReference>
<reference evidence="10 11" key="1">
    <citation type="submission" date="2020-08" db="EMBL/GenBank/DDBJ databases">
        <authorList>
            <person name="Liu C."/>
            <person name="Sun Q."/>
        </authorList>
    </citation>
    <scope>NUCLEOTIDE SEQUENCE [LARGE SCALE GENOMIC DNA]</scope>
    <source>
        <strain evidence="10 11">NSJ-61</strain>
    </source>
</reference>
<dbReference type="InterPro" id="IPR000089">
    <property type="entry name" value="Biotin_lipoyl"/>
</dbReference>
<accession>A0A7G9GK62</accession>
<evidence type="ECO:0000256" key="5">
    <source>
        <dbReference type="ARBA" id="ARBA00023098"/>
    </source>
</evidence>
<evidence type="ECO:0000256" key="8">
    <source>
        <dbReference type="RuleBase" id="RU364072"/>
    </source>
</evidence>
<keyword evidence="3 8" id="KW-0444">Lipid biosynthesis</keyword>
<keyword evidence="6 8" id="KW-0275">Fatty acid biosynthesis</keyword>
<evidence type="ECO:0000256" key="4">
    <source>
        <dbReference type="ARBA" id="ARBA00022832"/>
    </source>
</evidence>
<name>A0A7G9GK62_9FIRM</name>
<proteinExistence type="predicted"/>
<dbReference type="FunFam" id="2.40.50.100:FF:000003">
    <property type="entry name" value="Acetyl-CoA carboxylase biotin carboxyl carrier protein"/>
    <property type="match status" value="1"/>
</dbReference>
<dbReference type="CDD" id="cd06850">
    <property type="entry name" value="biotinyl_domain"/>
    <property type="match status" value="1"/>
</dbReference>
<keyword evidence="7 8" id="KW-0092">Biotin</keyword>
<keyword evidence="4 8" id="KW-0276">Fatty acid metabolism</keyword>
<keyword evidence="11" id="KW-1185">Reference proteome</keyword>
<dbReference type="InterPro" id="IPR011053">
    <property type="entry name" value="Single_hybrid_motif"/>
</dbReference>
<sequence>MNTKEIQELIAVFENSNLSRMEIEASDIKLKMEKPVGDVQIVSTPVSQPKTIEVNEEKTETKKEGYWVKAPIVGTFYQSRAKGSTPFVEIGQQVKKGDVLCIIEAMKVMNEIHAPMDGVIAEILVTDDSMVEFDQELMRIVEGVK</sequence>
<dbReference type="SUPFAM" id="SSF51230">
    <property type="entry name" value="Single hybrid motif"/>
    <property type="match status" value="1"/>
</dbReference>
<dbReference type="AlphaFoldDB" id="A0A7G9GK62"/>
<evidence type="ECO:0000256" key="6">
    <source>
        <dbReference type="ARBA" id="ARBA00023160"/>
    </source>
</evidence>
<dbReference type="GO" id="GO:0003989">
    <property type="term" value="F:acetyl-CoA carboxylase activity"/>
    <property type="evidence" value="ECO:0007669"/>
    <property type="project" value="InterPro"/>
</dbReference>
<evidence type="ECO:0000256" key="2">
    <source>
        <dbReference type="ARBA" id="ARBA00017562"/>
    </source>
</evidence>
<dbReference type="Pfam" id="PF00364">
    <property type="entry name" value="Biotin_lipoyl"/>
    <property type="match status" value="1"/>
</dbReference>
<dbReference type="PROSITE" id="PS50968">
    <property type="entry name" value="BIOTINYL_LIPOYL"/>
    <property type="match status" value="1"/>
</dbReference>
<dbReference type="InterPro" id="IPR001249">
    <property type="entry name" value="AcCoA_biotinCC"/>
</dbReference>
<dbReference type="RefSeq" id="WP_117451629.1">
    <property type="nucleotide sequence ID" value="NZ_CP060636.1"/>
</dbReference>
<dbReference type="EMBL" id="CP060636">
    <property type="protein sequence ID" value="QNM11194.1"/>
    <property type="molecule type" value="Genomic_DNA"/>
</dbReference>
<dbReference type="PROSITE" id="PS00188">
    <property type="entry name" value="BIOTIN"/>
    <property type="match status" value="1"/>
</dbReference>
<dbReference type="InterPro" id="IPR001882">
    <property type="entry name" value="Biotin_BS"/>
</dbReference>
<dbReference type="Gene3D" id="2.40.50.100">
    <property type="match status" value="1"/>
</dbReference>
<evidence type="ECO:0000256" key="1">
    <source>
        <dbReference type="ARBA" id="ARBA00005194"/>
    </source>
</evidence>
<dbReference type="PANTHER" id="PTHR45266">
    <property type="entry name" value="OXALOACETATE DECARBOXYLASE ALPHA CHAIN"/>
    <property type="match status" value="1"/>
</dbReference>
<evidence type="ECO:0000313" key="10">
    <source>
        <dbReference type="EMBL" id="QNM11194.1"/>
    </source>
</evidence>
<protein>
    <recommendedName>
        <fullName evidence="2 8">Biotin carboxyl carrier protein of acetyl-CoA carboxylase</fullName>
    </recommendedName>
</protein>
<organism evidence="10 11">
    <name type="scientific">[Eubacterium] hominis</name>
    <dbReference type="NCBI Taxonomy" id="2764325"/>
    <lineage>
        <taxon>Bacteria</taxon>
        <taxon>Bacillati</taxon>
        <taxon>Bacillota</taxon>
        <taxon>Erysipelotrichia</taxon>
        <taxon>Erysipelotrichales</taxon>
        <taxon>Erysipelotrichaceae</taxon>
        <taxon>Amedibacillus</taxon>
    </lineage>
</organism>
<dbReference type="KEGG" id="ehn:H9Q80_13100"/>
<gene>
    <name evidence="10" type="ORF">H9Q80_13100</name>
</gene>
<dbReference type="InterPro" id="IPR050709">
    <property type="entry name" value="Biotin_Carboxyl_Carrier/Decarb"/>
</dbReference>
<evidence type="ECO:0000256" key="3">
    <source>
        <dbReference type="ARBA" id="ARBA00022516"/>
    </source>
</evidence>
<evidence type="ECO:0000259" key="9">
    <source>
        <dbReference type="PROSITE" id="PS50968"/>
    </source>
</evidence>
<dbReference type="PANTHER" id="PTHR45266:SF3">
    <property type="entry name" value="OXALOACETATE DECARBOXYLASE ALPHA CHAIN"/>
    <property type="match status" value="1"/>
</dbReference>
<evidence type="ECO:0000256" key="7">
    <source>
        <dbReference type="ARBA" id="ARBA00023267"/>
    </source>
</evidence>
<evidence type="ECO:0000313" key="11">
    <source>
        <dbReference type="Proteomes" id="UP000515856"/>
    </source>
</evidence>
<dbReference type="GO" id="GO:0009317">
    <property type="term" value="C:acetyl-CoA carboxylase complex"/>
    <property type="evidence" value="ECO:0007669"/>
    <property type="project" value="InterPro"/>
</dbReference>
<comment type="pathway">
    <text evidence="1 8">Lipid metabolism; fatty acid biosynthesis.</text>
</comment>